<evidence type="ECO:0000256" key="7">
    <source>
        <dbReference type="SAM" id="MobiDB-lite"/>
    </source>
</evidence>
<protein>
    <recommendedName>
        <fullName evidence="11">Solute carrier family 35 member F1</fullName>
    </recommendedName>
</protein>
<comment type="subcellular location">
    <subcellularLocation>
        <location evidence="1">Membrane</location>
        <topology evidence="1">Multi-pass membrane protein</topology>
    </subcellularLocation>
</comment>
<evidence type="ECO:0000313" key="9">
    <source>
        <dbReference type="EMBL" id="KAJ9701361.1"/>
    </source>
</evidence>
<feature type="transmembrane region" description="Helical" evidence="8">
    <location>
        <begin position="49"/>
        <end position="65"/>
    </location>
</feature>
<feature type="region of interest" description="Disordered" evidence="7">
    <location>
        <begin position="306"/>
        <end position="357"/>
    </location>
</feature>
<evidence type="ECO:0000256" key="3">
    <source>
        <dbReference type="ARBA" id="ARBA00022448"/>
    </source>
</evidence>
<feature type="transmembrane region" description="Helical" evidence="8">
    <location>
        <begin position="101"/>
        <end position="122"/>
    </location>
</feature>
<keyword evidence="10" id="KW-1185">Reference proteome</keyword>
<keyword evidence="5 8" id="KW-1133">Transmembrane helix</keyword>
<keyword evidence="4 8" id="KW-0812">Transmembrane</keyword>
<dbReference type="InterPro" id="IPR009262">
    <property type="entry name" value="SLC35_F1/F2/F6"/>
</dbReference>
<gene>
    <name evidence="9" type="ORF">PVL29_006629</name>
</gene>
<feature type="transmembrane region" description="Helical" evidence="8">
    <location>
        <begin position="224"/>
        <end position="248"/>
    </location>
</feature>
<dbReference type="Pfam" id="PF06027">
    <property type="entry name" value="SLC35F"/>
    <property type="match status" value="1"/>
</dbReference>
<comment type="similarity">
    <text evidence="2">Belongs to the SLC35F solute transporter family.</text>
</comment>
<reference evidence="9 10" key="1">
    <citation type="journal article" date="2023" name="BMC Biotechnol.">
        <title>Vitis rotundifolia cv Carlos genome sequencing.</title>
        <authorList>
            <person name="Huff M."/>
            <person name="Hulse-Kemp A."/>
            <person name="Scheffler B."/>
            <person name="Youngblood R."/>
            <person name="Simpson S."/>
            <person name="Babiker E."/>
            <person name="Staton M."/>
        </authorList>
    </citation>
    <scope>NUCLEOTIDE SEQUENCE [LARGE SCALE GENOMIC DNA]</scope>
    <source>
        <tissue evidence="9">Leaf</tissue>
    </source>
</reference>
<sequence length="357" mass="39200">MLSSKEFWTKKTLVGLGLGQFLSLLITSTGFSSSELARRGINVPTSQSFLNYVLLAIVYGITMILRKRALKAKWYYYVVLALVDVEANFLVVKAYQYTSITSVMLLDCFTIPCVILFTRFFLKTKYRIKKLTGAAICIAGIVIVIFSDVHASDRAGGSNPLKGDLLVIAGSILYAVSNVSEEFLVKSADRVELMALLGSFGAIVSAIQISILERNELKSIRWSAGAALPFVGFSAAMFMFYSLVPVLLKLSGSAMLNLSLLTSDMWAVFIRIFAYHQKVDWMYFIAFAAVVVGLVIYSGGDKDDEQHTADIADEDAERSRHFDEEAGPGNSKQSSMAGGSRIGNSNKDYFAPKRGSH</sequence>
<organism evidence="9 10">
    <name type="scientific">Vitis rotundifolia</name>
    <name type="common">Muscadine grape</name>
    <dbReference type="NCBI Taxonomy" id="103349"/>
    <lineage>
        <taxon>Eukaryota</taxon>
        <taxon>Viridiplantae</taxon>
        <taxon>Streptophyta</taxon>
        <taxon>Embryophyta</taxon>
        <taxon>Tracheophyta</taxon>
        <taxon>Spermatophyta</taxon>
        <taxon>Magnoliopsida</taxon>
        <taxon>eudicotyledons</taxon>
        <taxon>Gunneridae</taxon>
        <taxon>Pentapetalae</taxon>
        <taxon>rosids</taxon>
        <taxon>Vitales</taxon>
        <taxon>Vitaceae</taxon>
        <taxon>Viteae</taxon>
        <taxon>Vitis</taxon>
    </lineage>
</organism>
<evidence type="ECO:0000256" key="8">
    <source>
        <dbReference type="SAM" id="Phobius"/>
    </source>
</evidence>
<accession>A0AA39A5J1</accession>
<dbReference type="InterPro" id="IPR037185">
    <property type="entry name" value="EmrE-like"/>
</dbReference>
<evidence type="ECO:0000313" key="10">
    <source>
        <dbReference type="Proteomes" id="UP001168098"/>
    </source>
</evidence>
<evidence type="ECO:0000256" key="6">
    <source>
        <dbReference type="ARBA" id="ARBA00023136"/>
    </source>
</evidence>
<dbReference type="PANTHER" id="PTHR14233">
    <property type="entry name" value="DUF914-RELATED"/>
    <property type="match status" value="1"/>
</dbReference>
<feature type="transmembrane region" description="Helical" evidence="8">
    <location>
        <begin position="74"/>
        <end position="95"/>
    </location>
</feature>
<dbReference type="EMBL" id="JARBHA010000005">
    <property type="protein sequence ID" value="KAJ9701361.1"/>
    <property type="molecule type" value="Genomic_DNA"/>
</dbReference>
<feature type="transmembrane region" description="Helical" evidence="8">
    <location>
        <begin position="281"/>
        <end position="300"/>
    </location>
</feature>
<dbReference type="AlphaFoldDB" id="A0AA39A5J1"/>
<name>A0AA39A5J1_VITRO</name>
<evidence type="ECO:0000256" key="1">
    <source>
        <dbReference type="ARBA" id="ARBA00004141"/>
    </source>
</evidence>
<dbReference type="GO" id="GO:0022857">
    <property type="term" value="F:transmembrane transporter activity"/>
    <property type="evidence" value="ECO:0007669"/>
    <property type="project" value="InterPro"/>
</dbReference>
<feature type="transmembrane region" description="Helical" evidence="8">
    <location>
        <begin position="254"/>
        <end position="274"/>
    </location>
</feature>
<dbReference type="SUPFAM" id="SSF103481">
    <property type="entry name" value="Multidrug resistance efflux transporter EmrE"/>
    <property type="match status" value="1"/>
</dbReference>
<comment type="caution">
    <text evidence="9">The sequence shown here is derived from an EMBL/GenBank/DDBJ whole genome shotgun (WGS) entry which is preliminary data.</text>
</comment>
<evidence type="ECO:0000256" key="2">
    <source>
        <dbReference type="ARBA" id="ARBA00007863"/>
    </source>
</evidence>
<evidence type="ECO:0008006" key="11">
    <source>
        <dbReference type="Google" id="ProtNLM"/>
    </source>
</evidence>
<keyword evidence="3" id="KW-0813">Transport</keyword>
<dbReference type="PANTHER" id="PTHR14233:SF4">
    <property type="entry name" value="SOLUTE CARRIER FAMILY 35 MEMBER F2"/>
    <property type="match status" value="1"/>
</dbReference>
<evidence type="ECO:0000256" key="5">
    <source>
        <dbReference type="ARBA" id="ARBA00022989"/>
    </source>
</evidence>
<feature type="compositionally biased region" description="Polar residues" evidence="7">
    <location>
        <begin position="330"/>
        <end position="347"/>
    </location>
</feature>
<dbReference type="Proteomes" id="UP001168098">
    <property type="component" value="Unassembled WGS sequence"/>
</dbReference>
<dbReference type="GO" id="GO:0016020">
    <property type="term" value="C:membrane"/>
    <property type="evidence" value="ECO:0007669"/>
    <property type="project" value="UniProtKB-SubCell"/>
</dbReference>
<feature type="transmembrane region" description="Helical" evidence="8">
    <location>
        <begin position="131"/>
        <end position="151"/>
    </location>
</feature>
<keyword evidence="6 8" id="KW-0472">Membrane</keyword>
<feature type="transmembrane region" description="Helical" evidence="8">
    <location>
        <begin position="193"/>
        <end position="212"/>
    </location>
</feature>
<proteinExistence type="inferred from homology"/>
<dbReference type="InterPro" id="IPR052221">
    <property type="entry name" value="SLC35F_Transporter"/>
</dbReference>
<evidence type="ECO:0000256" key="4">
    <source>
        <dbReference type="ARBA" id="ARBA00022692"/>
    </source>
</evidence>